<dbReference type="PANTHER" id="PTHR46558">
    <property type="entry name" value="TRACRIPTIONAL REGULATORY PROTEIN-RELATED-RELATED"/>
    <property type="match status" value="1"/>
</dbReference>
<comment type="caution">
    <text evidence="3">The sequence shown here is derived from an EMBL/GenBank/DDBJ whole genome shotgun (WGS) entry which is preliminary data.</text>
</comment>
<dbReference type="EMBL" id="QOCR01000002">
    <property type="protein sequence ID" value="RHW51290.1"/>
    <property type="molecule type" value="Genomic_DNA"/>
</dbReference>
<dbReference type="InterPro" id="IPR001387">
    <property type="entry name" value="Cro/C1-type_HTH"/>
</dbReference>
<proteinExistence type="predicted"/>
<evidence type="ECO:0000313" key="3">
    <source>
        <dbReference type="EMBL" id="RHW51290.1"/>
    </source>
</evidence>
<sequence>MMSKLKHYRKMFNQTQQEVANNLGISISTYAQAERGQKGVSDKLKIKMAKYFHTTVGILFFGDTITNSNSSNEKVISNK</sequence>
<evidence type="ECO:0000256" key="1">
    <source>
        <dbReference type="ARBA" id="ARBA00023125"/>
    </source>
</evidence>
<gene>
    <name evidence="3" type="ORF">DS831_04520</name>
</gene>
<organism evidence="3 4">
    <name type="scientific">Bombilactobacillus bombi</name>
    <dbReference type="NCBI Taxonomy" id="1303590"/>
    <lineage>
        <taxon>Bacteria</taxon>
        <taxon>Bacillati</taxon>
        <taxon>Bacillota</taxon>
        <taxon>Bacilli</taxon>
        <taxon>Lactobacillales</taxon>
        <taxon>Lactobacillaceae</taxon>
        <taxon>Bombilactobacillus</taxon>
    </lineage>
</organism>
<dbReference type="InterPro" id="IPR010982">
    <property type="entry name" value="Lambda_DNA-bd_dom_sf"/>
</dbReference>
<evidence type="ECO:0000313" key="4">
    <source>
        <dbReference type="Proteomes" id="UP000284109"/>
    </source>
</evidence>
<keyword evidence="4" id="KW-1185">Reference proteome</keyword>
<dbReference type="Proteomes" id="UP000284109">
    <property type="component" value="Unassembled WGS sequence"/>
</dbReference>
<dbReference type="GO" id="GO:0003677">
    <property type="term" value="F:DNA binding"/>
    <property type="evidence" value="ECO:0007669"/>
    <property type="project" value="UniProtKB-KW"/>
</dbReference>
<reference evidence="3 4" key="1">
    <citation type="submission" date="2018-07" db="EMBL/GenBank/DDBJ databases">
        <title>Genome sequences of six Lactobacillus spp. isolated from bumble bee guts.</title>
        <authorList>
            <person name="Motta E.V.S."/>
            <person name="Moran N.A."/>
        </authorList>
    </citation>
    <scope>NUCLEOTIDE SEQUENCE [LARGE SCALE GENOMIC DNA]</scope>
    <source>
        <strain evidence="3 4">BI-1.1</strain>
    </source>
</reference>
<name>A0A3R6YTA8_9LACO</name>
<evidence type="ECO:0000259" key="2">
    <source>
        <dbReference type="PROSITE" id="PS50943"/>
    </source>
</evidence>
<dbReference type="PANTHER" id="PTHR46558:SF4">
    <property type="entry name" value="DNA-BIDING PHAGE PROTEIN"/>
    <property type="match status" value="1"/>
</dbReference>
<dbReference type="OrthoDB" id="72638at2"/>
<dbReference type="Gene3D" id="1.10.260.40">
    <property type="entry name" value="lambda repressor-like DNA-binding domains"/>
    <property type="match status" value="1"/>
</dbReference>
<accession>A0A3R6YTA8</accession>
<dbReference type="CDD" id="cd00093">
    <property type="entry name" value="HTH_XRE"/>
    <property type="match status" value="1"/>
</dbReference>
<dbReference type="SUPFAM" id="SSF47413">
    <property type="entry name" value="lambda repressor-like DNA-binding domains"/>
    <property type="match status" value="1"/>
</dbReference>
<dbReference type="AlphaFoldDB" id="A0A3R6YTA8"/>
<keyword evidence="1" id="KW-0238">DNA-binding</keyword>
<dbReference type="SMART" id="SM00530">
    <property type="entry name" value="HTH_XRE"/>
    <property type="match status" value="1"/>
</dbReference>
<dbReference type="PROSITE" id="PS50943">
    <property type="entry name" value="HTH_CROC1"/>
    <property type="match status" value="1"/>
</dbReference>
<protein>
    <recommendedName>
        <fullName evidence="2">HTH cro/C1-type domain-containing protein</fullName>
    </recommendedName>
</protein>
<dbReference type="Pfam" id="PF01381">
    <property type="entry name" value="HTH_3"/>
    <property type="match status" value="1"/>
</dbReference>
<feature type="domain" description="HTH cro/C1-type" evidence="2">
    <location>
        <begin position="5"/>
        <end position="59"/>
    </location>
</feature>